<gene>
    <name evidence="2" type="ORF">A3860_12350</name>
</gene>
<accession>A0A1V9G732</accession>
<name>A0A1V9G732_9BACT</name>
<keyword evidence="1" id="KW-0812">Transmembrane</keyword>
<proteinExistence type="predicted"/>
<evidence type="ECO:0000256" key="1">
    <source>
        <dbReference type="SAM" id="Phobius"/>
    </source>
</evidence>
<protein>
    <submittedName>
        <fullName evidence="2">Uncharacterized protein</fullName>
    </submittedName>
</protein>
<reference evidence="2 3" key="1">
    <citation type="submission" date="2016-03" db="EMBL/GenBank/DDBJ databases">
        <title>Niastella vici sp. nov., isolated from farmland soil.</title>
        <authorList>
            <person name="Chen L."/>
            <person name="Wang D."/>
            <person name="Yang S."/>
            <person name="Wang G."/>
        </authorList>
    </citation>
    <scope>NUCLEOTIDE SEQUENCE [LARGE SCALE GENOMIC DNA]</scope>
    <source>
        <strain evidence="2 3">DJ57</strain>
    </source>
</reference>
<evidence type="ECO:0000313" key="2">
    <source>
        <dbReference type="EMBL" id="OQP66288.1"/>
    </source>
</evidence>
<dbReference type="STRING" id="1703345.A3860_12350"/>
<dbReference type="AlphaFoldDB" id="A0A1V9G732"/>
<dbReference type="Proteomes" id="UP000192796">
    <property type="component" value="Unassembled WGS sequence"/>
</dbReference>
<dbReference type="EMBL" id="LVYD01000002">
    <property type="protein sequence ID" value="OQP66288.1"/>
    <property type="molecule type" value="Genomic_DNA"/>
</dbReference>
<comment type="caution">
    <text evidence="2">The sequence shown here is derived from an EMBL/GenBank/DDBJ whole genome shotgun (WGS) entry which is preliminary data.</text>
</comment>
<sequence length="327" mass="36765">MGIGANNDNCTTVPIMKKYILVFVCLVCTLAFLQGFSQDNQWIAGNWNGVYFGEKSKLTKTFDTRLLISKVKGSQFEGVVQCILPTDTTVRLHTRITGRIYADHIMTKLKEVLYFKDPPGQYTWAKHCALCDSMKYTFEKEGDSVVLQGERQCDTLCNIVARYTKNVGSLVYKAAFLYEPDITPRQLAVKTGGTSFTFAKPIYRDSLVGRDFFAGRPVTPANRYIINADSVEIRFMDNGIVDGDTITVYYNGQLLVPKLGLKEKPYIIKIPLYPAYPNRLVIYAESLGMFPPNTALLRIIYGKKEESFLLSSSLSKNAGIELYRPGP</sequence>
<organism evidence="2 3">
    <name type="scientific">Niastella vici</name>
    <dbReference type="NCBI Taxonomy" id="1703345"/>
    <lineage>
        <taxon>Bacteria</taxon>
        <taxon>Pseudomonadati</taxon>
        <taxon>Bacteroidota</taxon>
        <taxon>Chitinophagia</taxon>
        <taxon>Chitinophagales</taxon>
        <taxon>Chitinophagaceae</taxon>
        <taxon>Niastella</taxon>
    </lineage>
</organism>
<keyword evidence="1" id="KW-1133">Transmembrane helix</keyword>
<feature type="transmembrane region" description="Helical" evidence="1">
    <location>
        <begin position="19"/>
        <end position="36"/>
    </location>
</feature>
<keyword evidence="3" id="KW-1185">Reference proteome</keyword>
<keyword evidence="1" id="KW-0472">Membrane</keyword>
<evidence type="ECO:0000313" key="3">
    <source>
        <dbReference type="Proteomes" id="UP000192796"/>
    </source>
</evidence>